<keyword evidence="4 5" id="KW-0472">Membrane</keyword>
<accession>A0AAF3EKP7</accession>
<dbReference type="InterPro" id="IPR006201">
    <property type="entry name" value="Neur_channel"/>
</dbReference>
<dbReference type="CDD" id="cd18989">
    <property type="entry name" value="LGIC_ECD_cation"/>
    <property type="match status" value="1"/>
</dbReference>
<feature type="transmembrane region" description="Helical" evidence="5">
    <location>
        <begin position="346"/>
        <end position="367"/>
    </location>
</feature>
<dbReference type="InterPro" id="IPR006202">
    <property type="entry name" value="Neur_chan_lig-bd"/>
</dbReference>
<dbReference type="Pfam" id="PF02931">
    <property type="entry name" value="Neur_chan_LBD"/>
    <property type="match status" value="1"/>
</dbReference>
<dbReference type="GO" id="GO:0016020">
    <property type="term" value="C:membrane"/>
    <property type="evidence" value="ECO:0007669"/>
    <property type="project" value="UniProtKB-SubCell"/>
</dbReference>
<feature type="transmembrane region" description="Helical" evidence="5">
    <location>
        <begin position="218"/>
        <end position="240"/>
    </location>
</feature>
<reference evidence="9" key="1">
    <citation type="submission" date="2024-02" db="UniProtKB">
        <authorList>
            <consortium name="WormBaseParasite"/>
        </authorList>
    </citation>
    <scope>IDENTIFICATION</scope>
</reference>
<evidence type="ECO:0000256" key="5">
    <source>
        <dbReference type="RuleBase" id="RU000687"/>
    </source>
</evidence>
<evidence type="ECO:0000256" key="4">
    <source>
        <dbReference type="ARBA" id="ARBA00023136"/>
    </source>
</evidence>
<dbReference type="PRINTS" id="PR00252">
    <property type="entry name" value="NRIONCHANNEL"/>
</dbReference>
<comment type="similarity">
    <text evidence="5">Belongs to the ligand-gated ion channel (TC 1.A.9) family.</text>
</comment>
<dbReference type="InterPro" id="IPR036719">
    <property type="entry name" value="Neuro-gated_channel_TM_sf"/>
</dbReference>
<dbReference type="InterPro" id="IPR038050">
    <property type="entry name" value="Neuro_actylchol_rec"/>
</dbReference>
<feature type="domain" description="Neurotransmitter-gated ion-channel ligand-binding" evidence="6">
    <location>
        <begin position="3"/>
        <end position="195"/>
    </location>
</feature>
<dbReference type="SUPFAM" id="SSF63712">
    <property type="entry name" value="Nicotinic receptor ligand binding domain-like"/>
    <property type="match status" value="1"/>
</dbReference>
<dbReference type="PROSITE" id="PS00236">
    <property type="entry name" value="NEUROTR_ION_CHANNEL"/>
    <property type="match status" value="1"/>
</dbReference>
<name>A0AAF3EKP7_9BILA</name>
<dbReference type="InterPro" id="IPR036734">
    <property type="entry name" value="Neur_chan_lig-bd_sf"/>
</dbReference>
<protein>
    <recommendedName>
        <fullName evidence="10">Neurotransmitter-gated ion-channel ligand-binding domain-containing protein</fullName>
    </recommendedName>
</protein>
<evidence type="ECO:0000259" key="6">
    <source>
        <dbReference type="Pfam" id="PF02931"/>
    </source>
</evidence>
<feature type="transmembrane region" description="Helical" evidence="5">
    <location>
        <begin position="282"/>
        <end position="305"/>
    </location>
</feature>
<dbReference type="Proteomes" id="UP000887575">
    <property type="component" value="Unassembled WGS sequence"/>
</dbReference>
<comment type="subcellular location">
    <subcellularLocation>
        <location evidence="1">Membrane</location>
        <topology evidence="1">Multi-pass membrane protein</topology>
    </subcellularLocation>
</comment>
<evidence type="ECO:0000313" key="9">
    <source>
        <dbReference type="WBParaSite" id="MBELARI_LOCUS14589"/>
    </source>
</evidence>
<dbReference type="GO" id="GO:0004888">
    <property type="term" value="F:transmembrane signaling receptor activity"/>
    <property type="evidence" value="ECO:0007669"/>
    <property type="project" value="InterPro"/>
</dbReference>
<keyword evidence="5" id="KW-0406">Ion transport</keyword>
<dbReference type="PANTHER" id="PTHR18945">
    <property type="entry name" value="NEUROTRANSMITTER GATED ION CHANNEL"/>
    <property type="match status" value="1"/>
</dbReference>
<dbReference type="Pfam" id="PF02932">
    <property type="entry name" value="Neur_chan_memb"/>
    <property type="match status" value="1"/>
</dbReference>
<dbReference type="InterPro" id="IPR006029">
    <property type="entry name" value="Neurotrans-gated_channel_TM"/>
</dbReference>
<dbReference type="WBParaSite" id="MBELARI_LOCUS14589">
    <property type="protein sequence ID" value="MBELARI_LOCUS14589"/>
    <property type="gene ID" value="MBELARI_LOCUS14589"/>
</dbReference>
<feature type="domain" description="Neurotransmitter-gated ion-channel transmembrane" evidence="7">
    <location>
        <begin position="225"/>
        <end position="301"/>
    </location>
</feature>
<proteinExistence type="inferred from homology"/>
<keyword evidence="2 5" id="KW-0812">Transmembrane</keyword>
<evidence type="ECO:0000256" key="1">
    <source>
        <dbReference type="ARBA" id="ARBA00004141"/>
    </source>
</evidence>
<evidence type="ECO:0000256" key="3">
    <source>
        <dbReference type="ARBA" id="ARBA00022989"/>
    </source>
</evidence>
<dbReference type="AlphaFoldDB" id="A0AAF3EKP7"/>
<evidence type="ECO:0000313" key="8">
    <source>
        <dbReference type="Proteomes" id="UP000887575"/>
    </source>
</evidence>
<evidence type="ECO:0000259" key="7">
    <source>
        <dbReference type="Pfam" id="PF02932"/>
    </source>
</evidence>
<keyword evidence="8" id="KW-1185">Reference proteome</keyword>
<sequence>MANLYNELFNDRHYNRELSPVFEGKRNFSGPSPPPLQIIFVLDYLQIFGLDAQSQLLSTCIQLRISWLDPRLSWDPANHDGIEQLHVLADTIWIPDAQFGSVKTLDDMSPGLNKAVKVTSDGWVETVTPYYMEIACQITISSFPFDNQSCELPLLSFSYASSLIATNGSVGQRVGAQLSARSIGNGEWECTGIDQLVIEQGGVQLFCFYINLKRVPNYYVYVIAVPCFVMTFLSILGMFWKRNNESKHLDRLLIGLTSLISMTLLLDLLSNAIPKTSVFPLLGVYVTACIGLTSVSCLLIIVWPAKDLRKSLMEREKKMESAAEQNLSKSRRYLNKIKANLYHRHIIFHAILHLLNLIGFIVFLSFWK</sequence>
<dbReference type="CDD" id="cd19051">
    <property type="entry name" value="LGIC_TM_cation"/>
    <property type="match status" value="1"/>
</dbReference>
<organism evidence="8 9">
    <name type="scientific">Mesorhabditis belari</name>
    <dbReference type="NCBI Taxonomy" id="2138241"/>
    <lineage>
        <taxon>Eukaryota</taxon>
        <taxon>Metazoa</taxon>
        <taxon>Ecdysozoa</taxon>
        <taxon>Nematoda</taxon>
        <taxon>Chromadorea</taxon>
        <taxon>Rhabditida</taxon>
        <taxon>Rhabditina</taxon>
        <taxon>Rhabditomorpha</taxon>
        <taxon>Rhabditoidea</taxon>
        <taxon>Rhabditidae</taxon>
        <taxon>Mesorhabditinae</taxon>
        <taxon>Mesorhabditis</taxon>
    </lineage>
</organism>
<dbReference type="GO" id="GO:0005230">
    <property type="term" value="F:extracellular ligand-gated monoatomic ion channel activity"/>
    <property type="evidence" value="ECO:0007669"/>
    <property type="project" value="InterPro"/>
</dbReference>
<keyword evidence="5" id="KW-0407">Ion channel</keyword>
<evidence type="ECO:0000256" key="2">
    <source>
        <dbReference type="ARBA" id="ARBA00022692"/>
    </source>
</evidence>
<keyword evidence="3 5" id="KW-1133">Transmembrane helix</keyword>
<dbReference type="Gene3D" id="1.20.58.390">
    <property type="entry name" value="Neurotransmitter-gated ion-channel transmembrane domain"/>
    <property type="match status" value="1"/>
</dbReference>
<keyword evidence="5" id="KW-0813">Transport</keyword>
<feature type="transmembrane region" description="Helical" evidence="5">
    <location>
        <begin position="252"/>
        <end position="270"/>
    </location>
</feature>
<evidence type="ECO:0008006" key="10">
    <source>
        <dbReference type="Google" id="ProtNLM"/>
    </source>
</evidence>
<dbReference type="SUPFAM" id="SSF90112">
    <property type="entry name" value="Neurotransmitter-gated ion-channel transmembrane pore"/>
    <property type="match status" value="1"/>
</dbReference>
<dbReference type="Gene3D" id="2.70.170.10">
    <property type="entry name" value="Neurotransmitter-gated ion-channel ligand-binding domain"/>
    <property type="match status" value="1"/>
</dbReference>
<dbReference type="InterPro" id="IPR018000">
    <property type="entry name" value="Neurotransmitter_ion_chnl_CS"/>
</dbReference>